<keyword evidence="6" id="KW-0732">Signal</keyword>
<dbReference type="InterPro" id="IPR049892">
    <property type="entry name" value="AA9"/>
</dbReference>
<comment type="function">
    <text evidence="5">Lytic polysaccharide monooxygenase (LMPO) that depolymerizes crystalline and amorphous polysaccharides via the oxidation of scissile alpha- or beta-(1-4)-glycosidic bonds, yielding C1 and/or C4 oxidation products. Catalysis by LPMOs requires the reduction of the active-site copper from Cu(II) to Cu(I) by a reducing agent and H(2)O(2) or O(2) as a cosubstrate.</text>
</comment>
<feature type="domain" description="Auxiliary Activity family 9 catalytic" evidence="7">
    <location>
        <begin position="21"/>
        <end position="169"/>
    </location>
</feature>
<comment type="domain">
    <text evidence="5">Has a modular structure: an endo-beta-1,4-glucanase catalytic module at the N-terminus, a linker rich in serines and threonines, and a C-terminal carbohydrate-binding module (CBM).</text>
</comment>
<evidence type="ECO:0000256" key="2">
    <source>
        <dbReference type="ARBA" id="ARBA00004613"/>
    </source>
</evidence>
<evidence type="ECO:0000256" key="5">
    <source>
        <dbReference type="RuleBase" id="RU368122"/>
    </source>
</evidence>
<comment type="cofactor">
    <cofactor evidence="1">
        <name>Cu(2+)</name>
        <dbReference type="ChEBI" id="CHEBI:29036"/>
    </cofactor>
</comment>
<evidence type="ECO:0000256" key="1">
    <source>
        <dbReference type="ARBA" id="ARBA00001973"/>
    </source>
</evidence>
<feature type="chain" id="PRO_5046812942" description="AA9 family lytic polysaccharide monooxygenase" evidence="6">
    <location>
        <begin position="21"/>
        <end position="178"/>
    </location>
</feature>
<keyword evidence="5" id="KW-0624">Polysaccharide degradation</keyword>
<comment type="subcellular location">
    <subcellularLocation>
        <location evidence="2 5">Secreted</location>
    </subcellularLocation>
</comment>
<evidence type="ECO:0000313" key="9">
    <source>
        <dbReference type="Proteomes" id="UP001447188"/>
    </source>
</evidence>
<keyword evidence="3 5" id="KW-0964">Secreted</keyword>
<evidence type="ECO:0000256" key="6">
    <source>
        <dbReference type="SAM" id="SignalP"/>
    </source>
</evidence>
<keyword evidence="4 5" id="KW-1015">Disulfide bond</keyword>
<dbReference type="PANTHER" id="PTHR33353">
    <property type="entry name" value="PUTATIVE (AFU_ORTHOLOGUE AFUA_1G12560)-RELATED"/>
    <property type="match status" value="1"/>
</dbReference>
<dbReference type="InterPro" id="IPR005103">
    <property type="entry name" value="AA9_LPMO"/>
</dbReference>
<keyword evidence="5" id="KW-0136">Cellulose degradation</keyword>
<keyword evidence="5" id="KW-0119">Carbohydrate metabolism</keyword>
<accession>A0ABR3GXD4</accession>
<dbReference type="Proteomes" id="UP001447188">
    <property type="component" value="Unassembled WGS sequence"/>
</dbReference>
<dbReference type="PANTHER" id="PTHR33353:SF19">
    <property type="entry name" value="GLYCOSYLHYDROLASE FAMILY 61-8 PROTEIN"/>
    <property type="match status" value="1"/>
</dbReference>
<keyword evidence="9" id="KW-1185">Reference proteome</keyword>
<proteinExistence type="predicted"/>
<evidence type="ECO:0000259" key="7">
    <source>
        <dbReference type="Pfam" id="PF03443"/>
    </source>
</evidence>
<protein>
    <recommendedName>
        <fullName evidence="5">AA9 family lytic polysaccharide monooxygenase</fullName>
        <ecNumber evidence="5">1.14.99.56</ecNumber>
    </recommendedName>
    <alternativeName>
        <fullName evidence="5">Endo-beta-1,4-glucanase</fullName>
    </alternativeName>
    <alternativeName>
        <fullName evidence="5">Glycosyl hydrolase 61 family protein</fullName>
    </alternativeName>
</protein>
<dbReference type="EMBL" id="JBBBZM010000002">
    <property type="protein sequence ID" value="KAL0640606.1"/>
    <property type="molecule type" value="Genomic_DNA"/>
</dbReference>
<dbReference type="Gene3D" id="2.70.50.70">
    <property type="match status" value="1"/>
</dbReference>
<comment type="catalytic activity">
    <reaction evidence="5">
        <text>[(1-&gt;4)-beta-D-glucosyl]n+m + reduced acceptor + O2 = 4-dehydro-beta-D-glucosyl-[(1-&gt;4)-beta-D-glucosyl]n-1 + [(1-&gt;4)-beta-D-glucosyl]m + acceptor + H2O.</text>
        <dbReference type="EC" id="1.14.99.56"/>
    </reaction>
</comment>
<dbReference type="Pfam" id="PF03443">
    <property type="entry name" value="AA9"/>
    <property type="match status" value="1"/>
</dbReference>
<evidence type="ECO:0000313" key="8">
    <source>
        <dbReference type="EMBL" id="KAL0640606.1"/>
    </source>
</evidence>
<dbReference type="EC" id="1.14.99.56" evidence="5"/>
<comment type="caution">
    <text evidence="8">The sequence shown here is derived from an EMBL/GenBank/DDBJ whole genome shotgun (WGS) entry which is preliminary data.</text>
</comment>
<organism evidence="8 9">
    <name type="scientific">Discina gigas</name>
    <dbReference type="NCBI Taxonomy" id="1032678"/>
    <lineage>
        <taxon>Eukaryota</taxon>
        <taxon>Fungi</taxon>
        <taxon>Dikarya</taxon>
        <taxon>Ascomycota</taxon>
        <taxon>Pezizomycotina</taxon>
        <taxon>Pezizomycetes</taxon>
        <taxon>Pezizales</taxon>
        <taxon>Discinaceae</taxon>
        <taxon>Discina</taxon>
    </lineage>
</organism>
<name>A0ABR3GXD4_9PEZI</name>
<feature type="signal peptide" evidence="6">
    <location>
        <begin position="1"/>
        <end position="20"/>
    </location>
</feature>
<gene>
    <name evidence="8" type="ORF">Q9L58_000270</name>
</gene>
<sequence>MVSGSLLLSSLVLLASQAAAHGGVGKYIIGTTEYVGYQPYNGGTQSTIQRQYSSFDPILTTGGINIRCNNAGTQTSQLTASIAAGSPITAVWTQWTHAEGPVTVYMAKCPSSCSTFDGSGAVWFKIDEAGLLSGTVNKGSWGNGVILSTLKWTTTIPASLAPGNYLIRVRHPQYQPSK</sequence>
<reference evidence="8 9" key="1">
    <citation type="submission" date="2024-02" db="EMBL/GenBank/DDBJ databases">
        <title>Discinaceae phylogenomics.</title>
        <authorList>
            <person name="Dirks A.C."/>
            <person name="James T.Y."/>
        </authorList>
    </citation>
    <scope>NUCLEOTIDE SEQUENCE [LARGE SCALE GENOMIC DNA]</scope>
    <source>
        <strain evidence="8 9">ACD0624</strain>
    </source>
</reference>
<evidence type="ECO:0000256" key="4">
    <source>
        <dbReference type="ARBA" id="ARBA00023157"/>
    </source>
</evidence>
<evidence type="ECO:0000256" key="3">
    <source>
        <dbReference type="ARBA" id="ARBA00022525"/>
    </source>
</evidence>